<dbReference type="SMART" id="SM00014">
    <property type="entry name" value="acidPPc"/>
    <property type="match status" value="1"/>
</dbReference>
<evidence type="ECO:0000256" key="1">
    <source>
        <dbReference type="ARBA" id="ARBA00004651"/>
    </source>
</evidence>
<proteinExistence type="predicted"/>
<protein>
    <submittedName>
        <fullName evidence="9">Phosphoesterase</fullName>
    </submittedName>
</protein>
<dbReference type="SUPFAM" id="SSF48317">
    <property type="entry name" value="Acid phosphatase/Vanadium-dependent haloperoxidase"/>
    <property type="match status" value="1"/>
</dbReference>
<accession>A0A165LL57</accession>
<dbReference type="Gene3D" id="1.20.144.10">
    <property type="entry name" value="Phosphatidic acid phosphatase type 2/haloperoxidase"/>
    <property type="match status" value="2"/>
</dbReference>
<keyword evidence="4" id="KW-0378">Hydrolase</keyword>
<name>A0A165LL57_PELLU</name>
<keyword evidence="6 7" id="KW-0472">Membrane</keyword>
<dbReference type="PANTHER" id="PTHR14969">
    <property type="entry name" value="SPHINGOSINE-1-PHOSPHATE PHOSPHOHYDROLASE"/>
    <property type="match status" value="1"/>
</dbReference>
<reference evidence="9 10" key="1">
    <citation type="submission" date="2016-03" db="EMBL/GenBank/DDBJ databases">
        <title>Speciation and ecological success in dimly lit waters: horizontal gene transfer in a green sulfur bacteria bloom unveiled by metagenomic assembly.</title>
        <authorList>
            <person name="Llorens-Mares T."/>
            <person name="Liu Z."/>
            <person name="Allen L.Z."/>
            <person name="Rusch D.B."/>
            <person name="Craig M.T."/>
            <person name="Dupont C.L."/>
            <person name="Bryant D.A."/>
            <person name="Casamayor E.O."/>
        </authorList>
    </citation>
    <scope>NUCLEOTIDE SEQUENCE [LARGE SCALE GENOMIC DNA]</scope>
    <source>
        <strain evidence="9">CIII</strain>
    </source>
</reference>
<feature type="transmembrane region" description="Helical" evidence="7">
    <location>
        <begin position="7"/>
        <end position="25"/>
    </location>
</feature>
<dbReference type="PANTHER" id="PTHR14969:SF62">
    <property type="entry name" value="DECAPRENYLPHOSPHORYL-5-PHOSPHORIBOSE PHOSPHATASE RV3807C-RELATED"/>
    <property type="match status" value="1"/>
</dbReference>
<dbReference type="GO" id="GO:0016787">
    <property type="term" value="F:hydrolase activity"/>
    <property type="evidence" value="ECO:0007669"/>
    <property type="project" value="UniProtKB-KW"/>
</dbReference>
<dbReference type="Proteomes" id="UP000076481">
    <property type="component" value="Unassembled WGS sequence"/>
</dbReference>
<comment type="subcellular location">
    <subcellularLocation>
        <location evidence="1">Cell membrane</location>
        <topology evidence="1">Multi-pass membrane protein</topology>
    </subcellularLocation>
</comment>
<evidence type="ECO:0000259" key="8">
    <source>
        <dbReference type="SMART" id="SM00014"/>
    </source>
</evidence>
<dbReference type="CDD" id="cd03389">
    <property type="entry name" value="PAP2_lipid_A_1_phosphatase"/>
    <property type="match status" value="1"/>
</dbReference>
<gene>
    <name evidence="9" type="ORF">A3K90_02535</name>
</gene>
<evidence type="ECO:0000256" key="2">
    <source>
        <dbReference type="ARBA" id="ARBA00022475"/>
    </source>
</evidence>
<feature type="transmembrane region" description="Helical" evidence="7">
    <location>
        <begin position="172"/>
        <end position="191"/>
    </location>
</feature>
<evidence type="ECO:0000256" key="4">
    <source>
        <dbReference type="ARBA" id="ARBA00022801"/>
    </source>
</evidence>
<evidence type="ECO:0000256" key="6">
    <source>
        <dbReference type="ARBA" id="ARBA00023136"/>
    </source>
</evidence>
<evidence type="ECO:0000256" key="7">
    <source>
        <dbReference type="SAM" id="Phobius"/>
    </source>
</evidence>
<evidence type="ECO:0000256" key="3">
    <source>
        <dbReference type="ARBA" id="ARBA00022692"/>
    </source>
</evidence>
<dbReference type="EMBL" id="LVWG01000031">
    <property type="protein sequence ID" value="KZK74176.1"/>
    <property type="molecule type" value="Genomic_DNA"/>
</dbReference>
<dbReference type="InterPro" id="IPR036938">
    <property type="entry name" value="PAP2/HPO_sf"/>
</dbReference>
<comment type="caution">
    <text evidence="9">The sequence shown here is derived from an EMBL/GenBank/DDBJ whole genome shotgun (WGS) entry which is preliminary data.</text>
</comment>
<sequence>MSTRSRYTASTAIILIASALSFAFLDRETALFFHALDTPPWHDVFDTITRFGQSEWYLVPGLLLFVIFRNSRPPLSWTGLFVFAVTAVSGIAANIVKFILGRARPGLFFHEGIYGLDWFNAAHAWTSFPSGHSATAFSVGAALVLLYPGAAPLFYGAAAIIAFSRIFLGQHYLSDVIAGSFLGIATSIFLYHRYFKQRIHAPQELKP</sequence>
<keyword evidence="5 7" id="KW-1133">Transmembrane helix</keyword>
<keyword evidence="3 7" id="KW-0812">Transmembrane</keyword>
<dbReference type="AlphaFoldDB" id="A0A165LL57"/>
<dbReference type="InterPro" id="IPR000326">
    <property type="entry name" value="PAP2/HPO"/>
</dbReference>
<feature type="transmembrane region" description="Helical" evidence="7">
    <location>
        <begin position="77"/>
        <end position="100"/>
    </location>
</feature>
<evidence type="ECO:0000313" key="9">
    <source>
        <dbReference type="EMBL" id="KZK74176.1"/>
    </source>
</evidence>
<feature type="transmembrane region" description="Helical" evidence="7">
    <location>
        <begin position="144"/>
        <end position="166"/>
    </location>
</feature>
<evidence type="ECO:0000313" key="10">
    <source>
        <dbReference type="Proteomes" id="UP000076481"/>
    </source>
</evidence>
<feature type="domain" description="Phosphatidic acid phosphatase type 2/haloperoxidase" evidence="8">
    <location>
        <begin position="78"/>
        <end position="191"/>
    </location>
</feature>
<organism evidence="9 10">
    <name type="scientific">Pelodictyon luteolum</name>
    <dbReference type="NCBI Taxonomy" id="1100"/>
    <lineage>
        <taxon>Bacteria</taxon>
        <taxon>Pseudomonadati</taxon>
        <taxon>Chlorobiota</taxon>
        <taxon>Chlorobiia</taxon>
        <taxon>Chlorobiales</taxon>
        <taxon>Chlorobiaceae</taxon>
        <taxon>Chlorobium/Pelodictyon group</taxon>
        <taxon>Pelodictyon</taxon>
    </lineage>
</organism>
<keyword evidence="2" id="KW-1003">Cell membrane</keyword>
<dbReference type="Pfam" id="PF01569">
    <property type="entry name" value="PAP2"/>
    <property type="match status" value="1"/>
</dbReference>
<dbReference type="RefSeq" id="WP_303681673.1">
    <property type="nucleotide sequence ID" value="NZ_LVWG01000031.1"/>
</dbReference>
<dbReference type="GO" id="GO:0005886">
    <property type="term" value="C:plasma membrane"/>
    <property type="evidence" value="ECO:0007669"/>
    <property type="project" value="UniProtKB-SubCell"/>
</dbReference>
<evidence type="ECO:0000256" key="5">
    <source>
        <dbReference type="ARBA" id="ARBA00022989"/>
    </source>
</evidence>